<dbReference type="RefSeq" id="WP_015598148.1">
    <property type="nucleotide sequence ID" value="NC_021172.1"/>
</dbReference>
<evidence type="ECO:0000313" key="11">
    <source>
        <dbReference type="Proteomes" id="UP000005952"/>
    </source>
</evidence>
<evidence type="ECO:0000256" key="6">
    <source>
        <dbReference type="ARBA" id="ARBA00023004"/>
    </source>
</evidence>
<comment type="cofactor">
    <cofactor evidence="1">
        <name>heme</name>
        <dbReference type="ChEBI" id="CHEBI:30413"/>
    </cofactor>
</comment>
<organism evidence="10 11">
    <name type="scientific">Hyphomicrobium denitrificans 1NES1</name>
    <dbReference type="NCBI Taxonomy" id="670307"/>
    <lineage>
        <taxon>Bacteria</taxon>
        <taxon>Pseudomonadati</taxon>
        <taxon>Pseudomonadota</taxon>
        <taxon>Alphaproteobacteria</taxon>
        <taxon>Hyphomicrobiales</taxon>
        <taxon>Hyphomicrobiaceae</taxon>
        <taxon>Hyphomicrobium</taxon>
    </lineage>
</organism>
<dbReference type="GO" id="GO:0004497">
    <property type="term" value="F:monooxygenase activity"/>
    <property type="evidence" value="ECO:0007669"/>
    <property type="project" value="UniProtKB-KW"/>
</dbReference>
<dbReference type="GO" id="GO:0005506">
    <property type="term" value="F:iron ion binding"/>
    <property type="evidence" value="ECO:0007669"/>
    <property type="project" value="InterPro"/>
</dbReference>
<dbReference type="OrthoDB" id="9801155at2"/>
<evidence type="ECO:0000256" key="2">
    <source>
        <dbReference type="ARBA" id="ARBA00010617"/>
    </source>
</evidence>
<dbReference type="SUPFAM" id="SSF48264">
    <property type="entry name" value="Cytochrome P450"/>
    <property type="match status" value="1"/>
</dbReference>
<name>N0B797_9HYPH</name>
<dbReference type="GO" id="GO:0020037">
    <property type="term" value="F:heme binding"/>
    <property type="evidence" value="ECO:0007669"/>
    <property type="project" value="InterPro"/>
</dbReference>
<evidence type="ECO:0000256" key="3">
    <source>
        <dbReference type="ARBA" id="ARBA00022617"/>
    </source>
</evidence>
<dbReference type="KEGG" id="hdt:HYPDE_32213"/>
<protein>
    <submittedName>
        <fullName evidence="10">Cytochrome P450</fullName>
    </submittedName>
</protein>
<dbReference type="FunFam" id="1.10.630.10:FF:000018">
    <property type="entry name" value="Cytochrome P450 monooxygenase"/>
    <property type="match status" value="1"/>
</dbReference>
<comment type="similarity">
    <text evidence="2 9">Belongs to the cytochrome P450 family.</text>
</comment>
<gene>
    <name evidence="10" type="ORF">HYPDE_32213</name>
</gene>
<dbReference type="STRING" id="670307.HYPDE_32213"/>
<keyword evidence="6 9" id="KW-0408">Iron</keyword>
<dbReference type="PROSITE" id="PS00086">
    <property type="entry name" value="CYTOCHROME_P450"/>
    <property type="match status" value="1"/>
</dbReference>
<dbReference type="AlphaFoldDB" id="N0B797"/>
<dbReference type="eggNOG" id="COG2124">
    <property type="taxonomic scope" value="Bacteria"/>
</dbReference>
<reference evidence="10 11" key="1">
    <citation type="journal article" date="2013" name="Genome Announc.">
        <title>Genome sequences for three denitrifying bacterial strains isolated from a uranium- and nitrate-contaminated subsurface environment.</title>
        <authorList>
            <person name="Venkatramanan R."/>
            <person name="Prakash O."/>
            <person name="Woyke T."/>
            <person name="Chain P."/>
            <person name="Goodwin L.A."/>
            <person name="Watson D."/>
            <person name="Brooks S."/>
            <person name="Kostka J.E."/>
            <person name="Green S.J."/>
        </authorList>
    </citation>
    <scope>NUCLEOTIDE SEQUENCE [LARGE SCALE GENOMIC DNA]</scope>
    <source>
        <strain evidence="10 11">1NES1</strain>
    </source>
</reference>
<keyword evidence="11" id="KW-1185">Reference proteome</keyword>
<dbReference type="Proteomes" id="UP000005952">
    <property type="component" value="Chromosome"/>
</dbReference>
<evidence type="ECO:0000256" key="1">
    <source>
        <dbReference type="ARBA" id="ARBA00001971"/>
    </source>
</evidence>
<dbReference type="InterPro" id="IPR001128">
    <property type="entry name" value="Cyt_P450"/>
</dbReference>
<dbReference type="Pfam" id="PF00067">
    <property type="entry name" value="p450"/>
    <property type="match status" value="1"/>
</dbReference>
<dbReference type="PANTHER" id="PTHR46696">
    <property type="entry name" value="P450, PUTATIVE (EUROFUNG)-RELATED"/>
    <property type="match status" value="1"/>
</dbReference>
<proteinExistence type="inferred from homology"/>
<evidence type="ECO:0000256" key="9">
    <source>
        <dbReference type="RuleBase" id="RU000461"/>
    </source>
</evidence>
<dbReference type="InterPro" id="IPR002397">
    <property type="entry name" value="Cyt_P450_B"/>
</dbReference>
<keyword evidence="4 9" id="KW-0479">Metal-binding</keyword>
<keyword evidence="5 9" id="KW-0560">Oxidoreductase</keyword>
<dbReference type="PRINTS" id="PR00385">
    <property type="entry name" value="P450"/>
</dbReference>
<evidence type="ECO:0000256" key="7">
    <source>
        <dbReference type="ARBA" id="ARBA00023033"/>
    </source>
</evidence>
<evidence type="ECO:0000256" key="8">
    <source>
        <dbReference type="ARBA" id="ARBA00043906"/>
    </source>
</evidence>
<dbReference type="PRINTS" id="PR00359">
    <property type="entry name" value="BP450"/>
</dbReference>
<sequence length="399" mass="45094">MKIDITNQEFFRDTAAAVAPLRAMGPVAEIHFPIVGKVWITTTYELAGRVLKDSETFTLRKNGGPVAGLRWWMPRIVRAVSNNMLTMDEPDHTRLREIVDEAFRRRAILDMEPRIRAITDTLANELFADGSPADVVDRYSRRIPLAVICEVLGLPEADRPRFMAWSNSFTRLTNLMGFFGLIPAMVSMKRYLEGQLDVARKNGGEGLIAELVRVEKEGGRISGDEMVSMVFLLLGAGTETTTHLISGSVFELLRNSERRDWLEEDWSRINLAIEEFLRFVSPVQFSKPRYIRRDIELGGVRLPAGDKIMAMIVAANMDPAESEHPEKLDLDRRPNRHLAFGTGIHFCLGHQLARIEGKCALEALLTRWPKLELAVPETEIRWRARPGIRAIASLPVISR</sequence>
<dbReference type="InterPro" id="IPR017972">
    <property type="entry name" value="Cyt_P450_CS"/>
</dbReference>
<dbReference type="GO" id="GO:0016705">
    <property type="term" value="F:oxidoreductase activity, acting on paired donors, with incorporation or reduction of molecular oxygen"/>
    <property type="evidence" value="ECO:0007669"/>
    <property type="project" value="InterPro"/>
</dbReference>
<dbReference type="PANTHER" id="PTHR46696:SF1">
    <property type="entry name" value="CYTOCHROME P450 YJIB-RELATED"/>
    <property type="match status" value="1"/>
</dbReference>
<evidence type="ECO:0000256" key="4">
    <source>
        <dbReference type="ARBA" id="ARBA00022723"/>
    </source>
</evidence>
<dbReference type="InterPro" id="IPR036396">
    <property type="entry name" value="Cyt_P450_sf"/>
</dbReference>
<accession>N0B797</accession>
<keyword evidence="3 9" id="KW-0349">Heme</keyword>
<dbReference type="HOGENOM" id="CLU_033716_1_0_5"/>
<evidence type="ECO:0000256" key="5">
    <source>
        <dbReference type="ARBA" id="ARBA00023002"/>
    </source>
</evidence>
<evidence type="ECO:0000313" key="10">
    <source>
        <dbReference type="EMBL" id="AGK58117.1"/>
    </source>
</evidence>
<dbReference type="EMBL" id="CP005587">
    <property type="protein sequence ID" value="AGK58117.1"/>
    <property type="molecule type" value="Genomic_DNA"/>
</dbReference>
<comment type="function">
    <text evidence="8">Cytochromes P450 are a group of heme-thiolate monooxygenases. They oxidize a variety of structurally unrelated compounds, including steroids, fatty acids, and xenobiotics.</text>
</comment>
<dbReference type="Gene3D" id="1.10.630.10">
    <property type="entry name" value="Cytochrome P450"/>
    <property type="match status" value="1"/>
</dbReference>
<keyword evidence="7 9" id="KW-0503">Monooxygenase</keyword>